<dbReference type="GO" id="GO:0016020">
    <property type="term" value="C:membrane"/>
    <property type="evidence" value="ECO:0007669"/>
    <property type="project" value="UniProtKB-SubCell"/>
</dbReference>
<name>A0A3D8Q8U0_9HELO</name>
<proteinExistence type="predicted"/>
<evidence type="ECO:0000256" key="2">
    <source>
        <dbReference type="ARBA" id="ARBA00022692"/>
    </source>
</evidence>
<dbReference type="AlphaFoldDB" id="A0A3D8Q8U0"/>
<keyword evidence="9" id="KW-1185">Reference proteome</keyword>
<feature type="compositionally biased region" description="Basic and acidic residues" evidence="5">
    <location>
        <begin position="604"/>
        <end position="617"/>
    </location>
</feature>
<comment type="caution">
    <text evidence="8">The sequence shown here is derived from an EMBL/GenBank/DDBJ whole genome shotgun (WGS) entry which is preliminary data.</text>
</comment>
<sequence>METSIIVLSLLTWILSVNAEDFDKRQASNTTASSTSSFTPLPIPSQAPTVNSSTYDLTQHYCRLWRHASVYANGSIYIDSGDTFTPQGNGTFNTTPPGEHDEGMNVNLLVIDLSRNFTENDTFPYRTIHKPPGVPPALEDSALWYSALTRKIYQLGGWFSRSGSPGTPGYVATQSIPEAAIWEFDIDTETWTQSTEFHNVNTGHKIDRPGAAAHCDAPGLNQSFIFEGFVQQMSDPDYINYSLYDTFKYIEGMLSLDTSQPKSPVLTNITIPTFLGPRTDGSMIHVPIGPKGILVLIGGQTTQDANTPWGVPIPGASGGNIVINMTQVDLYDIESGYWFRQDTFGDAIPAGRAALCLALITAPDNSSWNIIMVAGVLTFNGATSRQEIWALSLPTFNWIRLYGQEGALYRHTCHLVGENLLIIGGMERTLPAGDNDVKSCQSSMPARIFSIPLNNYTGKFDYPGSLRPALVPPQVVSMIGGTTTGGASKLSPLYWSDIYLQYVFNPALNRPTYTPASTYTLATATATSTPTTSPSKIPSSSPSPSATATTSPGSSHTGAIAGGVVGGVAWLALISFLAFYFIIRPKRRRADDFRRSELPSYQETKGHPPVEIDDRNNPNRQPRNNDDPPVEMPIPGSPTPVGWHDERVGESGDNLAPLVGDWSENHEGDVWGREAVGVGRGHKRVGSESRFSDISNESGNTASKSGSGSSPPVSPSIPRKEIGTAGVQISHSDSAA</sequence>
<dbReference type="PANTHER" id="PTHR15549:SF27">
    <property type="entry name" value="CHITIN-BINDING TYPE-1 DOMAIN-CONTAINING PROTEIN"/>
    <property type="match status" value="1"/>
</dbReference>
<evidence type="ECO:0000313" key="9">
    <source>
        <dbReference type="Proteomes" id="UP000256645"/>
    </source>
</evidence>
<keyword evidence="3 6" id="KW-1133">Transmembrane helix</keyword>
<feature type="region of interest" description="Disordered" evidence="5">
    <location>
        <begin position="25"/>
        <end position="52"/>
    </location>
</feature>
<feature type="region of interest" description="Disordered" evidence="5">
    <location>
        <begin position="594"/>
        <end position="659"/>
    </location>
</feature>
<dbReference type="OrthoDB" id="10251809at2759"/>
<dbReference type="Proteomes" id="UP000256645">
    <property type="component" value="Unassembled WGS sequence"/>
</dbReference>
<dbReference type="STRING" id="1849047.A0A3D8Q8U0"/>
<dbReference type="SUPFAM" id="SSF50965">
    <property type="entry name" value="Galactose oxidase, central domain"/>
    <property type="match status" value="1"/>
</dbReference>
<evidence type="ECO:0000313" key="8">
    <source>
        <dbReference type="EMBL" id="RDW58253.1"/>
    </source>
</evidence>
<feature type="signal peptide" evidence="7">
    <location>
        <begin position="1"/>
        <end position="19"/>
    </location>
</feature>
<evidence type="ECO:0000256" key="1">
    <source>
        <dbReference type="ARBA" id="ARBA00004167"/>
    </source>
</evidence>
<evidence type="ECO:0000256" key="3">
    <source>
        <dbReference type="ARBA" id="ARBA00022989"/>
    </source>
</evidence>
<feature type="region of interest" description="Disordered" evidence="5">
    <location>
        <begin position="678"/>
        <end position="736"/>
    </location>
</feature>
<keyword evidence="2 6" id="KW-0812">Transmembrane</keyword>
<dbReference type="PANTHER" id="PTHR15549">
    <property type="entry name" value="PAIRED IMMUNOGLOBULIN-LIKE TYPE 2 RECEPTOR"/>
    <property type="match status" value="1"/>
</dbReference>
<reference evidence="8 9" key="1">
    <citation type="journal article" date="2018" name="IMA Fungus">
        <title>IMA Genome-F 9: Draft genome sequence of Annulohypoxylon stygium, Aspergillus mulundensis, Berkeleyomyces basicola (syn. Thielaviopsis basicola), Ceratocystis smalleyi, two Cercospora beticola strains, Coleophoma cylindrospora, Fusarium fracticaudum, Phialophora cf. hyalina, and Morchella septimelata.</title>
        <authorList>
            <person name="Wingfield B.D."/>
            <person name="Bills G.F."/>
            <person name="Dong Y."/>
            <person name="Huang W."/>
            <person name="Nel W.J."/>
            <person name="Swalarsk-Parry B.S."/>
            <person name="Vaghefi N."/>
            <person name="Wilken P.M."/>
            <person name="An Z."/>
            <person name="de Beer Z.W."/>
            <person name="De Vos L."/>
            <person name="Chen L."/>
            <person name="Duong T.A."/>
            <person name="Gao Y."/>
            <person name="Hammerbacher A."/>
            <person name="Kikkert J.R."/>
            <person name="Li Y."/>
            <person name="Li H."/>
            <person name="Li K."/>
            <person name="Li Q."/>
            <person name="Liu X."/>
            <person name="Ma X."/>
            <person name="Naidoo K."/>
            <person name="Pethybridge S.J."/>
            <person name="Sun J."/>
            <person name="Steenkamp E.T."/>
            <person name="van der Nest M.A."/>
            <person name="van Wyk S."/>
            <person name="Wingfield M.J."/>
            <person name="Xiong C."/>
            <person name="Yue Q."/>
            <person name="Zhang X."/>
        </authorList>
    </citation>
    <scope>NUCLEOTIDE SEQUENCE [LARGE SCALE GENOMIC DNA]</scope>
    <source>
        <strain evidence="8 9">BP6252</strain>
    </source>
</reference>
<feature type="transmembrane region" description="Helical" evidence="6">
    <location>
        <begin position="559"/>
        <end position="583"/>
    </location>
</feature>
<organism evidence="8 9">
    <name type="scientific">Coleophoma cylindrospora</name>
    <dbReference type="NCBI Taxonomy" id="1849047"/>
    <lineage>
        <taxon>Eukaryota</taxon>
        <taxon>Fungi</taxon>
        <taxon>Dikarya</taxon>
        <taxon>Ascomycota</taxon>
        <taxon>Pezizomycotina</taxon>
        <taxon>Leotiomycetes</taxon>
        <taxon>Helotiales</taxon>
        <taxon>Dermateaceae</taxon>
        <taxon>Coleophoma</taxon>
    </lineage>
</organism>
<accession>A0A3D8Q8U0</accession>
<dbReference type="GO" id="GO:0071944">
    <property type="term" value="C:cell periphery"/>
    <property type="evidence" value="ECO:0007669"/>
    <property type="project" value="UniProtKB-ARBA"/>
</dbReference>
<protein>
    <submittedName>
        <fullName evidence="8">Uncharacterized protein</fullName>
    </submittedName>
</protein>
<keyword evidence="7" id="KW-0732">Signal</keyword>
<comment type="subcellular location">
    <subcellularLocation>
        <location evidence="1">Membrane</location>
        <topology evidence="1">Single-pass membrane protein</topology>
    </subcellularLocation>
</comment>
<evidence type="ECO:0000256" key="5">
    <source>
        <dbReference type="SAM" id="MobiDB-lite"/>
    </source>
</evidence>
<feature type="chain" id="PRO_5017769378" evidence="7">
    <location>
        <begin position="20"/>
        <end position="736"/>
    </location>
</feature>
<dbReference type="Gene3D" id="2.120.10.80">
    <property type="entry name" value="Kelch-type beta propeller"/>
    <property type="match status" value="1"/>
</dbReference>
<feature type="compositionally biased region" description="Low complexity" evidence="5">
    <location>
        <begin position="27"/>
        <end position="39"/>
    </location>
</feature>
<gene>
    <name evidence="8" type="ORF">BP6252_13664</name>
</gene>
<dbReference type="EMBL" id="PDLM01000018">
    <property type="protein sequence ID" value="RDW58253.1"/>
    <property type="molecule type" value="Genomic_DNA"/>
</dbReference>
<feature type="compositionally biased region" description="Polar residues" evidence="5">
    <location>
        <begin position="727"/>
        <end position="736"/>
    </location>
</feature>
<evidence type="ECO:0000256" key="6">
    <source>
        <dbReference type="SAM" id="Phobius"/>
    </source>
</evidence>
<evidence type="ECO:0000256" key="7">
    <source>
        <dbReference type="SAM" id="SignalP"/>
    </source>
</evidence>
<dbReference type="InterPro" id="IPR051694">
    <property type="entry name" value="Immunoregulatory_rcpt-like"/>
</dbReference>
<feature type="compositionally biased region" description="Low complexity" evidence="5">
    <location>
        <begin position="698"/>
        <end position="711"/>
    </location>
</feature>
<dbReference type="InterPro" id="IPR015915">
    <property type="entry name" value="Kelch-typ_b-propeller"/>
</dbReference>
<feature type="region of interest" description="Disordered" evidence="5">
    <location>
        <begin position="526"/>
        <end position="556"/>
    </location>
</feature>
<evidence type="ECO:0000256" key="4">
    <source>
        <dbReference type="ARBA" id="ARBA00023136"/>
    </source>
</evidence>
<keyword evidence="4 6" id="KW-0472">Membrane</keyword>
<dbReference type="InterPro" id="IPR011043">
    <property type="entry name" value="Gal_Oxase/kelch_b-propeller"/>
</dbReference>